<dbReference type="EMBL" id="MU863641">
    <property type="protein sequence ID" value="KAK4100435.1"/>
    <property type="molecule type" value="Genomic_DNA"/>
</dbReference>
<protein>
    <recommendedName>
        <fullName evidence="4 10">Mannan endo-1,6-alpha-mannosidase</fullName>
        <ecNumber evidence="4 10">3.2.1.101</ecNumber>
    </recommendedName>
</protein>
<comment type="catalytic activity">
    <reaction evidence="1 10">
        <text>Random hydrolysis of (1-&gt;6)-alpha-D-mannosidic linkages in unbranched (1-&gt;6)-mannans.</text>
        <dbReference type="EC" id="3.2.1.101"/>
    </reaction>
</comment>
<evidence type="ECO:0000256" key="8">
    <source>
        <dbReference type="ARBA" id="ARBA00023180"/>
    </source>
</evidence>
<organism evidence="14 15">
    <name type="scientific">Parathielavia hyrcaniae</name>
    <dbReference type="NCBI Taxonomy" id="113614"/>
    <lineage>
        <taxon>Eukaryota</taxon>
        <taxon>Fungi</taxon>
        <taxon>Dikarya</taxon>
        <taxon>Ascomycota</taxon>
        <taxon>Pezizomycotina</taxon>
        <taxon>Sordariomycetes</taxon>
        <taxon>Sordariomycetidae</taxon>
        <taxon>Sordariales</taxon>
        <taxon>Chaetomiaceae</taxon>
        <taxon>Parathielavia</taxon>
    </lineage>
</organism>
<proteinExistence type="inferred from homology"/>
<evidence type="ECO:0000256" key="4">
    <source>
        <dbReference type="ARBA" id="ARBA00012350"/>
    </source>
</evidence>
<sequence>MAWKMACKAIALVSALLLSAAGVNGQSNKLDVDLDSPDSIKAAAKIVAENMYNYYSGDQPGKTPGILPGPPPDGPYYWWQGGAMWGTLIDYWFYTGDDTYNDETMRSILFQADPPVNAFMPLNWTASLGNDDQAFWGMAAILAAEVSFPDPPGPDQPGWLALAQAVFNTQFPRWETQDCNGGLRWQVTSTNGGYDYKNTIANACFLNIAARLGRYTNNATYGEWVDKAWDWMEGVGYITEDYNVLDGGHTPQNCTDLNPVQFSANAAILIHGAAIMYNWTEGSTRDIWRERTANLVNRTIEHFFPDGIMIERPCELEDRMQCNVDQHSFKGYMHRALATAAVVAPFTRAAILPTLRSSTEGCVASCLADGTCGFRWTTGEYDGDVANGPAGQQMSALAALSTLLIDQERVLNGPLTNTTGGTSRGDPNAGERFTGLAPPREIKTGDRAGAAVVTVAVLASFLGSVLWMGMGWSES</sequence>
<evidence type="ECO:0000313" key="14">
    <source>
        <dbReference type="EMBL" id="KAK4100435.1"/>
    </source>
</evidence>
<evidence type="ECO:0000256" key="7">
    <source>
        <dbReference type="ARBA" id="ARBA00023136"/>
    </source>
</evidence>
<keyword evidence="15" id="KW-1185">Reference proteome</keyword>
<evidence type="ECO:0000256" key="13">
    <source>
        <dbReference type="SAM" id="SignalP"/>
    </source>
</evidence>
<evidence type="ECO:0000256" key="5">
    <source>
        <dbReference type="ARBA" id="ARBA00022729"/>
    </source>
</evidence>
<keyword evidence="6 10" id="KW-0378">Hydrolase</keyword>
<dbReference type="GO" id="GO:0008496">
    <property type="term" value="F:mannan endo-1,6-alpha-mannosidase activity"/>
    <property type="evidence" value="ECO:0007669"/>
    <property type="project" value="UniProtKB-UniRule"/>
</dbReference>
<feature type="transmembrane region" description="Helical" evidence="12">
    <location>
        <begin position="448"/>
        <end position="469"/>
    </location>
</feature>
<dbReference type="PIRSF" id="PIRSF016302">
    <property type="entry name" value="Man_a_manosd"/>
    <property type="match status" value="1"/>
</dbReference>
<reference evidence="14" key="2">
    <citation type="submission" date="2023-05" db="EMBL/GenBank/DDBJ databases">
        <authorList>
            <consortium name="Lawrence Berkeley National Laboratory"/>
            <person name="Steindorff A."/>
            <person name="Hensen N."/>
            <person name="Bonometti L."/>
            <person name="Westerberg I."/>
            <person name="Brannstrom I.O."/>
            <person name="Guillou S."/>
            <person name="Cros-Aarteil S."/>
            <person name="Calhoun S."/>
            <person name="Haridas S."/>
            <person name="Kuo A."/>
            <person name="Mondo S."/>
            <person name="Pangilinan J."/>
            <person name="Riley R."/>
            <person name="Labutti K."/>
            <person name="Andreopoulos B."/>
            <person name="Lipzen A."/>
            <person name="Chen C."/>
            <person name="Yanf M."/>
            <person name="Daum C."/>
            <person name="Ng V."/>
            <person name="Clum A."/>
            <person name="Ohm R."/>
            <person name="Martin F."/>
            <person name="Silar P."/>
            <person name="Natvig D."/>
            <person name="Lalanne C."/>
            <person name="Gautier V."/>
            <person name="Ament-Velasquez S.L."/>
            <person name="Kruys A."/>
            <person name="Hutchinson M.I."/>
            <person name="Powell A.J."/>
            <person name="Barry K."/>
            <person name="Miller A.N."/>
            <person name="Grigoriev I.V."/>
            <person name="Debuchy R."/>
            <person name="Gladieux P."/>
            <person name="Thoren M.H."/>
            <person name="Johannesson H."/>
        </authorList>
    </citation>
    <scope>NUCLEOTIDE SEQUENCE</scope>
    <source>
        <strain evidence="14">CBS 757.83</strain>
    </source>
</reference>
<gene>
    <name evidence="14" type="ORF">N658DRAFT_497430</name>
</gene>
<evidence type="ECO:0000256" key="1">
    <source>
        <dbReference type="ARBA" id="ARBA00001452"/>
    </source>
</evidence>
<evidence type="ECO:0000256" key="9">
    <source>
        <dbReference type="ARBA" id="ARBA00023295"/>
    </source>
</evidence>
<keyword evidence="8" id="KW-0325">Glycoprotein</keyword>
<evidence type="ECO:0000256" key="12">
    <source>
        <dbReference type="SAM" id="Phobius"/>
    </source>
</evidence>
<dbReference type="FunFam" id="1.50.10.20:FF:000006">
    <property type="entry name" value="Mannan endo-1,6-alpha-mannosidase"/>
    <property type="match status" value="1"/>
</dbReference>
<dbReference type="Pfam" id="PF03663">
    <property type="entry name" value="Glyco_hydro_76"/>
    <property type="match status" value="1"/>
</dbReference>
<keyword evidence="12" id="KW-1133">Transmembrane helix</keyword>
<keyword evidence="12" id="KW-0812">Transmembrane</keyword>
<feature type="chain" id="PRO_5042866733" description="Mannan endo-1,6-alpha-mannosidase" evidence="13">
    <location>
        <begin position="26"/>
        <end position="475"/>
    </location>
</feature>
<evidence type="ECO:0000256" key="3">
    <source>
        <dbReference type="ARBA" id="ARBA00009699"/>
    </source>
</evidence>
<reference evidence="14" key="1">
    <citation type="journal article" date="2023" name="Mol. Phylogenet. Evol.">
        <title>Genome-scale phylogeny and comparative genomics of the fungal order Sordariales.</title>
        <authorList>
            <person name="Hensen N."/>
            <person name="Bonometti L."/>
            <person name="Westerberg I."/>
            <person name="Brannstrom I.O."/>
            <person name="Guillou S."/>
            <person name="Cros-Aarteil S."/>
            <person name="Calhoun S."/>
            <person name="Haridas S."/>
            <person name="Kuo A."/>
            <person name="Mondo S."/>
            <person name="Pangilinan J."/>
            <person name="Riley R."/>
            <person name="LaButti K."/>
            <person name="Andreopoulos B."/>
            <person name="Lipzen A."/>
            <person name="Chen C."/>
            <person name="Yan M."/>
            <person name="Daum C."/>
            <person name="Ng V."/>
            <person name="Clum A."/>
            <person name="Steindorff A."/>
            <person name="Ohm R.A."/>
            <person name="Martin F."/>
            <person name="Silar P."/>
            <person name="Natvig D.O."/>
            <person name="Lalanne C."/>
            <person name="Gautier V."/>
            <person name="Ament-Velasquez S.L."/>
            <person name="Kruys A."/>
            <person name="Hutchinson M.I."/>
            <person name="Powell A.J."/>
            <person name="Barry K."/>
            <person name="Miller A.N."/>
            <person name="Grigoriev I.V."/>
            <person name="Debuchy R."/>
            <person name="Gladieux P."/>
            <person name="Hiltunen Thoren M."/>
            <person name="Johannesson H."/>
        </authorList>
    </citation>
    <scope>NUCLEOTIDE SEQUENCE</scope>
    <source>
        <strain evidence="14">CBS 757.83</strain>
    </source>
</reference>
<comment type="similarity">
    <text evidence="3 10">Belongs to the glycosyl hydrolase 76 family.</text>
</comment>
<dbReference type="SUPFAM" id="SSF48208">
    <property type="entry name" value="Six-hairpin glycosidases"/>
    <property type="match status" value="1"/>
</dbReference>
<dbReference type="PANTHER" id="PTHR12145">
    <property type="entry name" value="MANNAN ENDO-1,6-ALPHA-MANNOSIDASE DCW1"/>
    <property type="match status" value="1"/>
</dbReference>
<evidence type="ECO:0000256" key="6">
    <source>
        <dbReference type="ARBA" id="ARBA00022801"/>
    </source>
</evidence>
<evidence type="ECO:0000313" key="15">
    <source>
        <dbReference type="Proteomes" id="UP001305647"/>
    </source>
</evidence>
<keyword evidence="7 12" id="KW-0472">Membrane</keyword>
<dbReference type="InterPro" id="IPR005198">
    <property type="entry name" value="Glyco_hydro_76"/>
</dbReference>
<dbReference type="GO" id="GO:0016052">
    <property type="term" value="P:carbohydrate catabolic process"/>
    <property type="evidence" value="ECO:0007669"/>
    <property type="project" value="InterPro"/>
</dbReference>
<dbReference type="GO" id="GO:0012505">
    <property type="term" value="C:endomembrane system"/>
    <property type="evidence" value="ECO:0007669"/>
    <property type="project" value="UniProtKB-SubCell"/>
</dbReference>
<dbReference type="GO" id="GO:0009272">
    <property type="term" value="P:fungal-type cell wall biogenesis"/>
    <property type="evidence" value="ECO:0007669"/>
    <property type="project" value="TreeGrafter"/>
</dbReference>
<dbReference type="InterPro" id="IPR014480">
    <property type="entry name" value="Mannan-1_6-alpha_mannosidase"/>
</dbReference>
<comment type="subcellular location">
    <subcellularLocation>
        <location evidence="2">Endomembrane system</location>
    </subcellularLocation>
</comment>
<keyword evidence="5 13" id="KW-0732">Signal</keyword>
<dbReference type="AlphaFoldDB" id="A0AAN6T0C5"/>
<keyword evidence="9 10" id="KW-0326">Glycosidase</keyword>
<feature type="region of interest" description="Disordered" evidence="11">
    <location>
        <begin position="415"/>
        <end position="441"/>
    </location>
</feature>
<dbReference type="PANTHER" id="PTHR12145:SF36">
    <property type="entry name" value="MANNAN ENDO-1,6-ALPHA-MANNOSIDASE DCW1"/>
    <property type="match status" value="1"/>
</dbReference>
<accession>A0AAN6T0C5</accession>
<dbReference type="Gene3D" id="1.50.10.20">
    <property type="match status" value="1"/>
</dbReference>
<comment type="caution">
    <text evidence="14">The sequence shown here is derived from an EMBL/GenBank/DDBJ whole genome shotgun (WGS) entry which is preliminary data.</text>
</comment>
<name>A0AAN6T0C5_9PEZI</name>
<feature type="signal peptide" evidence="13">
    <location>
        <begin position="1"/>
        <end position="25"/>
    </location>
</feature>
<dbReference type="Proteomes" id="UP001305647">
    <property type="component" value="Unassembled WGS sequence"/>
</dbReference>
<dbReference type="EC" id="3.2.1.101" evidence="4 10"/>
<evidence type="ECO:0000256" key="2">
    <source>
        <dbReference type="ARBA" id="ARBA00004308"/>
    </source>
</evidence>
<evidence type="ECO:0000256" key="11">
    <source>
        <dbReference type="SAM" id="MobiDB-lite"/>
    </source>
</evidence>
<evidence type="ECO:0000256" key="10">
    <source>
        <dbReference type="PIRNR" id="PIRNR016302"/>
    </source>
</evidence>
<dbReference type="InterPro" id="IPR008928">
    <property type="entry name" value="6-hairpin_glycosidase_sf"/>
</dbReference>